<dbReference type="Proteomes" id="UP000187406">
    <property type="component" value="Unassembled WGS sequence"/>
</dbReference>
<evidence type="ECO:0008006" key="3">
    <source>
        <dbReference type="Google" id="ProtNLM"/>
    </source>
</evidence>
<comment type="caution">
    <text evidence="1">The sequence shown here is derived from an EMBL/GenBank/DDBJ whole genome shotgun (WGS) entry which is preliminary data.</text>
</comment>
<proteinExistence type="predicted"/>
<dbReference type="AlphaFoldDB" id="A0A1Q3B528"/>
<organism evidence="1 2">
    <name type="scientific">Cephalotus follicularis</name>
    <name type="common">Albany pitcher plant</name>
    <dbReference type="NCBI Taxonomy" id="3775"/>
    <lineage>
        <taxon>Eukaryota</taxon>
        <taxon>Viridiplantae</taxon>
        <taxon>Streptophyta</taxon>
        <taxon>Embryophyta</taxon>
        <taxon>Tracheophyta</taxon>
        <taxon>Spermatophyta</taxon>
        <taxon>Magnoliopsida</taxon>
        <taxon>eudicotyledons</taxon>
        <taxon>Gunneridae</taxon>
        <taxon>Pentapetalae</taxon>
        <taxon>rosids</taxon>
        <taxon>fabids</taxon>
        <taxon>Oxalidales</taxon>
        <taxon>Cephalotaceae</taxon>
        <taxon>Cephalotus</taxon>
    </lineage>
</organism>
<protein>
    <recommendedName>
        <fullName evidence="3">UBN2_3 domain-containing protein</fullName>
    </recommendedName>
</protein>
<keyword evidence="2" id="KW-1185">Reference proteome</keyword>
<name>A0A1Q3B528_CEPFO</name>
<feature type="non-terminal residue" evidence="1">
    <location>
        <position position="93"/>
    </location>
</feature>
<reference evidence="2" key="1">
    <citation type="submission" date="2016-04" db="EMBL/GenBank/DDBJ databases">
        <title>Cephalotus genome sequencing.</title>
        <authorList>
            <person name="Fukushima K."/>
            <person name="Hasebe M."/>
            <person name="Fang X."/>
        </authorList>
    </citation>
    <scope>NUCLEOTIDE SEQUENCE [LARGE SCALE GENOMIC DNA]</scope>
    <source>
        <strain evidence="2">cv. St1</strain>
    </source>
</reference>
<gene>
    <name evidence="1" type="ORF">CFOL_v3_06652</name>
</gene>
<sequence length="93" mass="10758">MEESTKIEKFSSDNFGLWKDNIEDILYQKDNLYLALQGKKKKPEKMSDEDWDLLDRKALGVVRLTVANSVISNVRKETTTKGLMDALSRLYET</sequence>
<dbReference type="EMBL" id="BDDD01000296">
    <property type="protein sequence ID" value="GAV63131.1"/>
    <property type="molecule type" value="Genomic_DNA"/>
</dbReference>
<accession>A0A1Q3B528</accession>
<dbReference type="OrthoDB" id="418757at2759"/>
<dbReference type="InParanoid" id="A0A1Q3B528"/>
<evidence type="ECO:0000313" key="2">
    <source>
        <dbReference type="Proteomes" id="UP000187406"/>
    </source>
</evidence>
<evidence type="ECO:0000313" key="1">
    <source>
        <dbReference type="EMBL" id="GAV63131.1"/>
    </source>
</evidence>